<dbReference type="Proteomes" id="UP000241444">
    <property type="component" value="Unassembled WGS sequence"/>
</dbReference>
<dbReference type="CDD" id="cd06558">
    <property type="entry name" value="crotonase-like"/>
    <property type="match status" value="1"/>
</dbReference>
<dbReference type="RefSeq" id="WP_106709124.1">
    <property type="nucleotide sequence ID" value="NZ_PGGO01000001.1"/>
</dbReference>
<keyword evidence="5" id="KW-1185">Reference proteome</keyword>
<protein>
    <submittedName>
        <fullName evidence="4">Enoyl-CoA hydratase</fullName>
    </submittedName>
</protein>
<dbReference type="InterPro" id="IPR029045">
    <property type="entry name" value="ClpP/crotonase-like_dom_sf"/>
</dbReference>
<keyword evidence="2" id="KW-0576">Peroxisome</keyword>
<reference evidence="5" key="1">
    <citation type="submission" date="2017-11" db="EMBL/GenBank/DDBJ databases">
        <authorList>
            <person name="Kuznetsova I."/>
            <person name="Sazanova A."/>
            <person name="Chirak E."/>
            <person name="Safronova V."/>
            <person name="Willems A."/>
        </authorList>
    </citation>
    <scope>NUCLEOTIDE SEQUENCE [LARGE SCALE GENOMIC DNA]</scope>
    <source>
        <strain evidence="5">STM 196</strain>
    </source>
</reference>
<dbReference type="EMBL" id="PGGO01000001">
    <property type="protein sequence ID" value="PSH70691.1"/>
    <property type="molecule type" value="Genomic_DNA"/>
</dbReference>
<sequence length="250" mass="27066">MSDHIQIERHGAVQIIRMNRPDKKNALTRAMYATMTKAIVEGDADVSIRAHVFFGVPGAFSAGNDLQDFMAFATSGNMGSEVIDFLITLVNAKKPLLAGVDGLAIGIGTTIHFHCDLTFATPQSYFKTPFVDLGLVPEAGSSLLGPALMGHQRAFAFLAMGEGLHAVEAKEAGLVYKLVETDELESTVLNVAAEIAAKPPEAMQISRDLLHMPRQDAVERIKLEAKLFAERLQSEEARGALMAFLTRKKG</sequence>
<evidence type="ECO:0000313" key="4">
    <source>
        <dbReference type="EMBL" id="PSH70691.1"/>
    </source>
</evidence>
<dbReference type="PANTHER" id="PTHR43684">
    <property type="match status" value="1"/>
</dbReference>
<dbReference type="Gene3D" id="3.90.226.10">
    <property type="entry name" value="2-enoyl-CoA Hydratase, Chain A, domain 1"/>
    <property type="match status" value="1"/>
</dbReference>
<keyword evidence="3" id="KW-0413">Isomerase</keyword>
<dbReference type="OrthoDB" id="9797151at2"/>
<evidence type="ECO:0000256" key="3">
    <source>
        <dbReference type="ARBA" id="ARBA00023235"/>
    </source>
</evidence>
<name>A0A2P7BW46_9HYPH</name>
<gene>
    <name evidence="4" type="ORF">CU102_01155</name>
</gene>
<comment type="subcellular location">
    <subcellularLocation>
        <location evidence="1">Peroxisome</location>
    </subcellularLocation>
</comment>
<dbReference type="SUPFAM" id="SSF52096">
    <property type="entry name" value="ClpP/crotonase"/>
    <property type="match status" value="1"/>
</dbReference>
<organism evidence="4 5">
    <name type="scientific">Phyllobacterium brassicacearum</name>
    <dbReference type="NCBI Taxonomy" id="314235"/>
    <lineage>
        <taxon>Bacteria</taxon>
        <taxon>Pseudomonadati</taxon>
        <taxon>Pseudomonadota</taxon>
        <taxon>Alphaproteobacteria</taxon>
        <taxon>Hyphomicrobiales</taxon>
        <taxon>Phyllobacteriaceae</taxon>
        <taxon>Phyllobacterium</taxon>
    </lineage>
</organism>
<dbReference type="Pfam" id="PF00378">
    <property type="entry name" value="ECH_1"/>
    <property type="match status" value="1"/>
</dbReference>
<dbReference type="InterPro" id="IPR001753">
    <property type="entry name" value="Enoyl-CoA_hydra/iso"/>
</dbReference>
<dbReference type="InterPro" id="IPR051053">
    <property type="entry name" value="ECH/Chromodomain_protein"/>
</dbReference>
<evidence type="ECO:0000256" key="1">
    <source>
        <dbReference type="ARBA" id="ARBA00004275"/>
    </source>
</evidence>
<evidence type="ECO:0000313" key="5">
    <source>
        <dbReference type="Proteomes" id="UP000241444"/>
    </source>
</evidence>
<evidence type="ECO:0000256" key="2">
    <source>
        <dbReference type="ARBA" id="ARBA00023140"/>
    </source>
</evidence>
<dbReference type="PANTHER" id="PTHR43684:SF1">
    <property type="entry name" value="ENOYL-COA DELTA ISOMERASE 2"/>
    <property type="match status" value="1"/>
</dbReference>
<dbReference type="NCBIfam" id="NF004681">
    <property type="entry name" value="PRK06023.1"/>
    <property type="match status" value="1"/>
</dbReference>
<dbReference type="AlphaFoldDB" id="A0A2P7BW46"/>
<proteinExistence type="predicted"/>
<dbReference type="GO" id="GO:0004165">
    <property type="term" value="F:delta(3)-delta(2)-enoyl-CoA isomerase activity"/>
    <property type="evidence" value="ECO:0007669"/>
    <property type="project" value="UniProtKB-ARBA"/>
</dbReference>
<comment type="caution">
    <text evidence="4">The sequence shown here is derived from an EMBL/GenBank/DDBJ whole genome shotgun (WGS) entry which is preliminary data.</text>
</comment>
<accession>A0A2P7BW46</accession>